<dbReference type="SUPFAM" id="SSF47090">
    <property type="entry name" value="PGBD-like"/>
    <property type="match status" value="1"/>
</dbReference>
<feature type="signal peptide" evidence="5">
    <location>
        <begin position="1"/>
        <end position="29"/>
    </location>
</feature>
<accession>A0A6F8ZK81</accession>
<dbReference type="InterPro" id="IPR006311">
    <property type="entry name" value="TAT_signal"/>
</dbReference>
<keyword evidence="5" id="KW-0732">Signal</keyword>
<dbReference type="PANTHER" id="PTHR30032">
    <property type="entry name" value="N-ACETYLMURAMOYL-L-ALANINE AMIDASE-RELATED"/>
    <property type="match status" value="1"/>
</dbReference>
<name>A0A6F8ZK81_9FIRM</name>
<dbReference type="SMART" id="SM00636">
    <property type="entry name" value="Glyco_18"/>
    <property type="match status" value="1"/>
</dbReference>
<dbReference type="InterPro" id="IPR051922">
    <property type="entry name" value="Bact_Sporulation_Assoc"/>
</dbReference>
<dbReference type="GO" id="GO:0005975">
    <property type="term" value="P:carbohydrate metabolic process"/>
    <property type="evidence" value="ECO:0007669"/>
    <property type="project" value="InterPro"/>
</dbReference>
<dbReference type="PANTHER" id="PTHR30032:SF8">
    <property type="entry name" value="GERMINATION-SPECIFIC N-ACETYLMURAMOYL-L-ALANINE AMIDASE"/>
    <property type="match status" value="1"/>
</dbReference>
<dbReference type="InterPro" id="IPR011583">
    <property type="entry name" value="Chitinase_II/V-like_cat"/>
</dbReference>
<feature type="chain" id="PRO_5026057755" evidence="5">
    <location>
        <begin position="30"/>
        <end position="1186"/>
    </location>
</feature>
<dbReference type="Gene3D" id="2.60.40.10">
    <property type="entry name" value="Immunoglobulins"/>
    <property type="match status" value="1"/>
</dbReference>
<dbReference type="Pfam" id="PF04122">
    <property type="entry name" value="CW_binding_2"/>
    <property type="match status" value="3"/>
</dbReference>
<evidence type="ECO:0000256" key="2">
    <source>
        <dbReference type="ARBA" id="ARBA00022801"/>
    </source>
</evidence>
<dbReference type="InterPro" id="IPR036366">
    <property type="entry name" value="PGBDSf"/>
</dbReference>
<dbReference type="AlphaFoldDB" id="A0A6F8ZK81"/>
<dbReference type="PROSITE" id="PS51910">
    <property type="entry name" value="GH18_2"/>
    <property type="match status" value="1"/>
</dbReference>
<dbReference type="PROSITE" id="PS01095">
    <property type="entry name" value="GH18_1"/>
    <property type="match status" value="1"/>
</dbReference>
<dbReference type="Gene3D" id="1.10.101.10">
    <property type="entry name" value="PGBD-like superfamily/PGBD"/>
    <property type="match status" value="1"/>
</dbReference>
<dbReference type="InterPro" id="IPR001579">
    <property type="entry name" value="Glyco_hydro_18_chit_AS"/>
</dbReference>
<dbReference type="SUPFAM" id="SSF51445">
    <property type="entry name" value="(Trans)glycosidases"/>
    <property type="match status" value="1"/>
</dbReference>
<evidence type="ECO:0000256" key="3">
    <source>
        <dbReference type="ARBA" id="ARBA00023295"/>
    </source>
</evidence>
<organism evidence="7 8">
    <name type="scientific">Candidatus Hydrogenisulfobacillus filiaventi</name>
    <dbReference type="NCBI Taxonomy" id="2707344"/>
    <lineage>
        <taxon>Bacteria</taxon>
        <taxon>Bacillati</taxon>
        <taxon>Bacillota</taxon>
        <taxon>Clostridia</taxon>
        <taxon>Eubacteriales</taxon>
        <taxon>Clostridiales Family XVII. Incertae Sedis</taxon>
        <taxon>Candidatus Hydrogenisulfobacillus</taxon>
    </lineage>
</organism>
<dbReference type="InterPro" id="IPR014756">
    <property type="entry name" value="Ig_E-set"/>
</dbReference>
<evidence type="ECO:0000259" key="6">
    <source>
        <dbReference type="PROSITE" id="PS51910"/>
    </source>
</evidence>
<dbReference type="InterPro" id="IPR001223">
    <property type="entry name" value="Glyco_hydro18_cat"/>
</dbReference>
<dbReference type="EMBL" id="LR778114">
    <property type="protein sequence ID" value="CAB1130170.1"/>
    <property type="molecule type" value="Genomic_DNA"/>
</dbReference>
<proteinExistence type="inferred from homology"/>
<dbReference type="InterPro" id="IPR007253">
    <property type="entry name" value="Cell_wall-bd_2"/>
</dbReference>
<evidence type="ECO:0000313" key="7">
    <source>
        <dbReference type="EMBL" id="CAB1130170.1"/>
    </source>
</evidence>
<gene>
    <name evidence="7" type="ORF">R50_2681</name>
</gene>
<comment type="similarity">
    <text evidence="1">Belongs to the glycosyl hydrolase 18 family. Chitinase class II subfamily.</text>
</comment>
<dbReference type="GO" id="GO:0004553">
    <property type="term" value="F:hydrolase activity, hydrolyzing O-glycosyl compounds"/>
    <property type="evidence" value="ECO:0007669"/>
    <property type="project" value="InterPro"/>
</dbReference>
<evidence type="ECO:0000256" key="5">
    <source>
        <dbReference type="SAM" id="SignalP"/>
    </source>
</evidence>
<dbReference type="SUPFAM" id="SSF81296">
    <property type="entry name" value="E set domains"/>
    <property type="match status" value="1"/>
</dbReference>
<dbReference type="Gene3D" id="3.40.50.12090">
    <property type="match status" value="1"/>
</dbReference>
<dbReference type="PROSITE" id="PS51318">
    <property type="entry name" value="TAT"/>
    <property type="match status" value="1"/>
</dbReference>
<keyword evidence="8" id="KW-1185">Reference proteome</keyword>
<dbReference type="InterPro" id="IPR017853">
    <property type="entry name" value="GH"/>
</dbReference>
<keyword evidence="2 4" id="KW-0378">Hydrolase</keyword>
<reference evidence="7 8" key="1">
    <citation type="submission" date="2020-02" db="EMBL/GenBank/DDBJ databases">
        <authorList>
            <person name="Hogendoorn C."/>
        </authorList>
    </citation>
    <scope>NUCLEOTIDE SEQUENCE [LARGE SCALE GENOMIC DNA]</scope>
    <source>
        <strain evidence="7">R501</strain>
    </source>
</reference>
<dbReference type="KEGG" id="hfv:R50_2681"/>
<dbReference type="InterPro" id="IPR013783">
    <property type="entry name" value="Ig-like_fold"/>
</dbReference>
<dbReference type="Proteomes" id="UP000503399">
    <property type="component" value="Chromosome"/>
</dbReference>
<dbReference type="InterPro" id="IPR002909">
    <property type="entry name" value="IPT_dom"/>
</dbReference>
<dbReference type="EC" id="3.2.1.-" evidence="7"/>
<sequence>MAFHRFRRHVLTLAGAGLLAAGLSPLAEAQSPPPVITGLSNPVALPGSLLTIYGQHFDWSISPPDIQDLVTINGEPVPIQSWSSTAITVMIPQDATSGPVVVTADQGSSNGVPVTIAPRGLAVLDASGRIHTLLGAAHYLGPAPTGDAVAVVSTPDGLGYWVLNRDGSLLTYGDALPLQPRGAVPAPAVGLAITPSGKGGWILSADGSVTPVGNAPALNPGLPGGVAAVAIATSRNHGVAVLAANGTIYGAGTLAGTWSTGISRPVGLAADPNGGFWVLGQDGTVAAVAGAPQLGGLQAVVNATGQTPAAIAPTPDGGGYYVLTADGRVYPFGDAYYPAQVPRGIPARTAAVSLAVVGPYHPYGLINFAYWYPSGTTLNDFLSYETAIGQNLNLISPHWFGVGGNGQVYGPTDIGPVVAQMQAQGLQVVPMFGRSFGDALGPLASPGSQETLVANIVQAVDTYHLNGVNLDFEGLPSGSAGYLDTFVQKLKAALGPQRLLVVDVYPDWVAYRNLSGQLVPGYQDSVYDYGYLSAFADYLVVMAYPMWWNPGPLSSLTHDRGIINYILAGGPNGTPAADPNKVLFGIPGYARIWAGISGAGHEPSTTVPQIENVLSQAGVTPAYDAQAGEYYAHYTVPFSVPPTLNPGDASPAVVALQYALNQLLASPAQYGAASASAPLPAEFPLPLDGQYGPETTQAVYAFQQDWQVTGDTPGVFGSATRQTLASIASAYPQAFASGIPMTTWFENAAANAAHAQLVQQSGLPGVALWSLGEASNRYFSTLASSVDLAANPQLTVRLSRPTLYSGTAQTETVTVTQGSGFPVAGLTVSLGTASGVTDGQGQVSLMVTPAAQGPLPVTVNDPAGQTVATATALVVDPSVNTTAFAGVDRFATAADLALHLYRQASTVVLARGDQFPDALAGAVLAHHLGAPILLTLPDSLPSETLAALYRLGARQVVLLGGPDAISQAVAGTLQNNGFTVTRYAGATRYGTADAIAMAVGAPADHTAVIATGSDFPDALSIAPIAAARGWPLLLATQSTTQPLTTNTLDTLQALGITRVYIIGSPDSVPSALEGVLANLGIQSTRISGQNGFYSTNLAVLQTFAPGLNLTHLFAATGNNFSDALSASPVAAALGTGILLVPGTSGLQSTQSSWLAAQKGRIGVIDIAGGPDAVHPQVALQLSQALN</sequence>
<evidence type="ECO:0000256" key="4">
    <source>
        <dbReference type="RuleBase" id="RU000489"/>
    </source>
</evidence>
<dbReference type="Gene3D" id="3.20.20.80">
    <property type="entry name" value="Glycosidases"/>
    <property type="match status" value="1"/>
</dbReference>
<dbReference type="Pfam" id="PF00704">
    <property type="entry name" value="Glyco_hydro_18"/>
    <property type="match status" value="1"/>
</dbReference>
<dbReference type="Pfam" id="PF01833">
    <property type="entry name" value="TIG"/>
    <property type="match status" value="1"/>
</dbReference>
<dbReference type="Gene3D" id="3.10.50.10">
    <property type="match status" value="1"/>
</dbReference>
<keyword evidence="3 4" id="KW-0326">Glycosidase</keyword>
<protein>
    <submittedName>
        <fullName evidence="7">Putative enzyme</fullName>
        <ecNumber evidence="7">3.2.1.-</ecNumber>
    </submittedName>
</protein>
<evidence type="ECO:0000256" key="1">
    <source>
        <dbReference type="ARBA" id="ARBA00009121"/>
    </source>
</evidence>
<dbReference type="GO" id="GO:0008061">
    <property type="term" value="F:chitin binding"/>
    <property type="evidence" value="ECO:0007669"/>
    <property type="project" value="InterPro"/>
</dbReference>
<evidence type="ECO:0000313" key="8">
    <source>
        <dbReference type="Proteomes" id="UP000503399"/>
    </source>
</evidence>
<dbReference type="CDD" id="cd00603">
    <property type="entry name" value="IPT_PCSR"/>
    <property type="match status" value="1"/>
</dbReference>
<dbReference type="InterPro" id="IPR029070">
    <property type="entry name" value="Chitinase_insertion_sf"/>
</dbReference>
<dbReference type="InterPro" id="IPR036365">
    <property type="entry name" value="PGBD-like_sf"/>
</dbReference>
<feature type="domain" description="GH18" evidence="6">
    <location>
        <begin position="365"/>
        <end position="793"/>
    </location>
</feature>
<dbReference type="SUPFAM" id="SSF75011">
    <property type="entry name" value="3-carboxy-cis,cis-mucoante lactonizing enzyme"/>
    <property type="match status" value="1"/>
</dbReference>